<dbReference type="InterPro" id="IPR013324">
    <property type="entry name" value="RNA_pol_sigma_r3/r4-like"/>
</dbReference>
<evidence type="ECO:0000313" key="6">
    <source>
        <dbReference type="EMBL" id="SIT06604.1"/>
    </source>
</evidence>
<dbReference type="CDD" id="cd06171">
    <property type="entry name" value="Sigma70_r4"/>
    <property type="match status" value="1"/>
</dbReference>
<dbReference type="InterPro" id="IPR013249">
    <property type="entry name" value="RNA_pol_sigma70_r4_t2"/>
</dbReference>
<proteinExistence type="inferred from homology"/>
<dbReference type="GO" id="GO:0016987">
    <property type="term" value="F:sigma factor activity"/>
    <property type="evidence" value="ECO:0007669"/>
    <property type="project" value="UniProtKB-KW"/>
</dbReference>
<keyword evidence="7" id="KW-1185">Reference proteome</keyword>
<dbReference type="Pfam" id="PF08281">
    <property type="entry name" value="Sigma70_r4_2"/>
    <property type="match status" value="1"/>
</dbReference>
<evidence type="ECO:0000313" key="7">
    <source>
        <dbReference type="Proteomes" id="UP000186917"/>
    </source>
</evidence>
<organism evidence="6 7">
    <name type="scientific">Filimonas lacunae</name>
    <dbReference type="NCBI Taxonomy" id="477680"/>
    <lineage>
        <taxon>Bacteria</taxon>
        <taxon>Pseudomonadati</taxon>
        <taxon>Bacteroidota</taxon>
        <taxon>Chitinophagia</taxon>
        <taxon>Chitinophagales</taxon>
        <taxon>Chitinophagaceae</taxon>
        <taxon>Filimonas</taxon>
    </lineage>
</organism>
<dbReference type="InterPro" id="IPR000792">
    <property type="entry name" value="Tscrpt_reg_LuxR_C"/>
</dbReference>
<dbReference type="InterPro" id="IPR039425">
    <property type="entry name" value="RNA_pol_sigma-70-like"/>
</dbReference>
<keyword evidence="4" id="KW-0804">Transcription</keyword>
<sequence>MNSSKSLHSNADEFEVEVWNEASFERFFKEKFASLCASCQYKFDLGIDETKDIVHAAFIKLWQLRDEVEPCRATAFLVKVIGNSALDSIKHSQVRQKYARVVKGTAEEADDGQFDVIDAKVLSAKIQGALQELPGQMRVVFELSRLEGLTYAAIAAQLNISVKTVETQMSRALTKMRTKLSDYILLLMALVQLFTFF</sequence>
<dbReference type="GO" id="GO:0003677">
    <property type="term" value="F:DNA binding"/>
    <property type="evidence" value="ECO:0007669"/>
    <property type="project" value="InterPro"/>
</dbReference>
<dbReference type="Gene3D" id="1.10.10.10">
    <property type="entry name" value="Winged helix-like DNA-binding domain superfamily/Winged helix DNA-binding domain"/>
    <property type="match status" value="1"/>
</dbReference>
<dbReference type="OrthoDB" id="1100095at2"/>
<dbReference type="PANTHER" id="PTHR43133:SF46">
    <property type="entry name" value="RNA POLYMERASE SIGMA-70 FACTOR ECF SUBFAMILY"/>
    <property type="match status" value="1"/>
</dbReference>
<dbReference type="PANTHER" id="PTHR43133">
    <property type="entry name" value="RNA POLYMERASE ECF-TYPE SIGMA FACTO"/>
    <property type="match status" value="1"/>
</dbReference>
<dbReference type="STRING" id="477680.SAMN05421788_103266"/>
<dbReference type="RefSeq" id="WP_076379051.1">
    <property type="nucleotide sequence ID" value="NZ_AP017422.1"/>
</dbReference>
<name>A0A1N7P7N3_9BACT</name>
<dbReference type="SMART" id="SM00421">
    <property type="entry name" value="HTH_LUXR"/>
    <property type="match status" value="1"/>
</dbReference>
<evidence type="ECO:0000256" key="4">
    <source>
        <dbReference type="ARBA" id="ARBA00023163"/>
    </source>
</evidence>
<dbReference type="PROSITE" id="PS00622">
    <property type="entry name" value="HTH_LUXR_1"/>
    <property type="match status" value="1"/>
</dbReference>
<evidence type="ECO:0000256" key="3">
    <source>
        <dbReference type="ARBA" id="ARBA00023082"/>
    </source>
</evidence>
<gene>
    <name evidence="6" type="ORF">SAMN05421788_103266</name>
</gene>
<dbReference type="GO" id="GO:0006352">
    <property type="term" value="P:DNA-templated transcription initiation"/>
    <property type="evidence" value="ECO:0007669"/>
    <property type="project" value="InterPro"/>
</dbReference>
<dbReference type="NCBIfam" id="TIGR02937">
    <property type="entry name" value="sigma70-ECF"/>
    <property type="match status" value="1"/>
</dbReference>
<evidence type="ECO:0000259" key="5">
    <source>
        <dbReference type="PROSITE" id="PS00622"/>
    </source>
</evidence>
<dbReference type="Gene3D" id="1.10.1740.10">
    <property type="match status" value="1"/>
</dbReference>
<protein>
    <submittedName>
        <fullName evidence="6">RNA polymerase sigma-70 factor, ECF subfamily</fullName>
    </submittedName>
</protein>
<dbReference type="InterPro" id="IPR014284">
    <property type="entry name" value="RNA_pol_sigma-70_dom"/>
</dbReference>
<evidence type="ECO:0000256" key="2">
    <source>
        <dbReference type="ARBA" id="ARBA00023015"/>
    </source>
</evidence>
<dbReference type="InterPro" id="IPR036388">
    <property type="entry name" value="WH-like_DNA-bd_sf"/>
</dbReference>
<dbReference type="InterPro" id="IPR013325">
    <property type="entry name" value="RNA_pol_sigma_r2"/>
</dbReference>
<dbReference type="EMBL" id="FTOR01000003">
    <property type="protein sequence ID" value="SIT06604.1"/>
    <property type="molecule type" value="Genomic_DNA"/>
</dbReference>
<keyword evidence="2" id="KW-0805">Transcription regulation</keyword>
<evidence type="ECO:0000256" key="1">
    <source>
        <dbReference type="ARBA" id="ARBA00010641"/>
    </source>
</evidence>
<comment type="similarity">
    <text evidence="1">Belongs to the sigma-70 factor family. ECF subfamily.</text>
</comment>
<accession>A0A1N7P7N3</accession>
<dbReference type="Proteomes" id="UP000186917">
    <property type="component" value="Unassembled WGS sequence"/>
</dbReference>
<keyword evidence="3" id="KW-0731">Sigma factor</keyword>
<dbReference type="SUPFAM" id="SSF88659">
    <property type="entry name" value="Sigma3 and sigma4 domains of RNA polymerase sigma factors"/>
    <property type="match status" value="1"/>
</dbReference>
<feature type="domain" description="HTH luxR-type" evidence="5">
    <location>
        <begin position="148"/>
        <end position="175"/>
    </location>
</feature>
<dbReference type="AlphaFoldDB" id="A0A1N7P7N3"/>
<reference evidence="7" key="1">
    <citation type="submission" date="2017-01" db="EMBL/GenBank/DDBJ databases">
        <authorList>
            <person name="Varghese N."/>
            <person name="Submissions S."/>
        </authorList>
    </citation>
    <scope>NUCLEOTIDE SEQUENCE [LARGE SCALE GENOMIC DNA]</scope>
    <source>
        <strain evidence="7">DSM 21054</strain>
    </source>
</reference>
<dbReference type="SUPFAM" id="SSF88946">
    <property type="entry name" value="Sigma2 domain of RNA polymerase sigma factors"/>
    <property type="match status" value="1"/>
</dbReference>